<evidence type="ECO:0000256" key="1">
    <source>
        <dbReference type="SAM" id="MobiDB-lite"/>
    </source>
</evidence>
<feature type="compositionally biased region" description="Basic and acidic residues" evidence="1">
    <location>
        <begin position="148"/>
        <end position="159"/>
    </location>
</feature>
<organism evidence="2 3">
    <name type="scientific">Humicola insolens</name>
    <name type="common">Soft-rot fungus</name>
    <dbReference type="NCBI Taxonomy" id="85995"/>
    <lineage>
        <taxon>Eukaryota</taxon>
        <taxon>Fungi</taxon>
        <taxon>Dikarya</taxon>
        <taxon>Ascomycota</taxon>
        <taxon>Pezizomycotina</taxon>
        <taxon>Sordariomycetes</taxon>
        <taxon>Sordariomycetidae</taxon>
        <taxon>Sordariales</taxon>
        <taxon>Chaetomiaceae</taxon>
        <taxon>Mycothermus</taxon>
    </lineage>
</organism>
<keyword evidence="3" id="KW-1185">Reference proteome</keyword>
<proteinExistence type="predicted"/>
<feature type="region of interest" description="Disordered" evidence="1">
    <location>
        <begin position="135"/>
        <end position="189"/>
    </location>
</feature>
<evidence type="ECO:0000313" key="2">
    <source>
        <dbReference type="EMBL" id="KAL1838242.1"/>
    </source>
</evidence>
<dbReference type="EMBL" id="JAZGSY010000228">
    <property type="protein sequence ID" value="KAL1838242.1"/>
    <property type="molecule type" value="Genomic_DNA"/>
</dbReference>
<feature type="region of interest" description="Disordered" evidence="1">
    <location>
        <begin position="89"/>
        <end position="110"/>
    </location>
</feature>
<comment type="caution">
    <text evidence="2">The sequence shown here is derived from an EMBL/GenBank/DDBJ whole genome shotgun (WGS) entry which is preliminary data.</text>
</comment>
<evidence type="ECO:0000313" key="3">
    <source>
        <dbReference type="Proteomes" id="UP001583172"/>
    </source>
</evidence>
<accession>A0ABR3V8Y6</accession>
<name>A0ABR3V8Y6_HUMIN</name>
<reference evidence="2 3" key="1">
    <citation type="journal article" date="2024" name="Commun. Biol.">
        <title>Comparative genomic analysis of thermophilic fungi reveals convergent evolutionary adaptations and gene losses.</title>
        <authorList>
            <person name="Steindorff A.S."/>
            <person name="Aguilar-Pontes M.V."/>
            <person name="Robinson A.J."/>
            <person name="Andreopoulos B."/>
            <person name="LaButti K."/>
            <person name="Kuo A."/>
            <person name="Mondo S."/>
            <person name="Riley R."/>
            <person name="Otillar R."/>
            <person name="Haridas S."/>
            <person name="Lipzen A."/>
            <person name="Grimwood J."/>
            <person name="Schmutz J."/>
            <person name="Clum A."/>
            <person name="Reid I.D."/>
            <person name="Moisan M.C."/>
            <person name="Butler G."/>
            <person name="Nguyen T.T.M."/>
            <person name="Dewar K."/>
            <person name="Conant G."/>
            <person name="Drula E."/>
            <person name="Henrissat B."/>
            <person name="Hansel C."/>
            <person name="Singer S."/>
            <person name="Hutchinson M.I."/>
            <person name="de Vries R.P."/>
            <person name="Natvig D.O."/>
            <person name="Powell A.J."/>
            <person name="Tsang A."/>
            <person name="Grigoriev I.V."/>
        </authorList>
    </citation>
    <scope>NUCLEOTIDE SEQUENCE [LARGE SCALE GENOMIC DNA]</scope>
    <source>
        <strain evidence="2 3">CBS 620.91</strain>
    </source>
</reference>
<feature type="region of interest" description="Disordered" evidence="1">
    <location>
        <begin position="1"/>
        <end position="23"/>
    </location>
</feature>
<protein>
    <submittedName>
        <fullName evidence="2">Uncharacterized protein</fullName>
    </submittedName>
</protein>
<feature type="compositionally biased region" description="Acidic residues" evidence="1">
    <location>
        <begin position="138"/>
        <end position="147"/>
    </location>
</feature>
<sequence>MSSHRQNRVGRHRPRPQRHHHRHHHIADLLPLVPEVADYPPNHLVLQLNMNLEDDTDPVQADAVGRCVLGVVSSLYSAPVTLTQVVAQASSHTRRRRRNPRLQQANRAEQVPAQLTVLHLPPFEEIFRPRHQFKQQAEDGEMPELGEDVQKEVVVKTEDGEASLPNREEEEGPRIKREDWQDGLDAEEK</sequence>
<dbReference type="Proteomes" id="UP001583172">
    <property type="component" value="Unassembled WGS sequence"/>
</dbReference>
<gene>
    <name evidence="2" type="ORF">VTJ49DRAFT_2876</name>
</gene>